<feature type="region of interest" description="Disordered" evidence="6">
    <location>
        <begin position="37"/>
        <end position="129"/>
    </location>
</feature>
<dbReference type="Pfam" id="PF06413">
    <property type="entry name" value="Neugrin"/>
    <property type="match status" value="1"/>
</dbReference>
<dbReference type="PANTHER" id="PTHR13475">
    <property type="entry name" value="NEUGRIN"/>
    <property type="match status" value="1"/>
</dbReference>
<dbReference type="OMA" id="MSCSCNT"/>
<evidence type="ECO:0000256" key="1">
    <source>
        <dbReference type="ARBA" id="ARBA00003548"/>
    </source>
</evidence>
<dbReference type="VEuPathDB" id="FungiDB:SMAC_06220"/>
<comment type="subcellular location">
    <subcellularLocation>
        <location evidence="2">Mitochondrion</location>
    </subcellularLocation>
</comment>
<gene>
    <name evidence="7" type="ORF">SMACR_06220</name>
</gene>
<dbReference type="PANTHER" id="PTHR13475:SF3">
    <property type="entry name" value="NEUGRIN"/>
    <property type="match status" value="1"/>
</dbReference>
<sequence>MSCSCNTAALRIFVRNVANIQVPSSQQVTPRALSGIYRPRTTTHLPLHTRSLHTTRAARTDSTDAVSEEANQSEPPTATEKPETPKLLFRKTRSPPNPEWKAKNLPQRPNYHPRDYKKKPGLDVDDTPKEELKKKIRWRGLPEEERRELYAKAGKEMPDEAERQARKQERQAQKLKQSLEGAGGRGGEGGEPFKKYNPSNPKREDWQHQKNALKEKFPEGWKPLKKLSPDALEGIRALHKQFPDEYTTEVLADKFQVSPEAIRRILRSKWRPDPEEEIERQERWFKRGTQIWQRYAELGVKPPKKWREQGIKPNKYWKEEDKEKTFKDRHIANVRLHRSLL</sequence>
<keyword evidence="5" id="KW-0809">Transit peptide</keyword>
<feature type="compositionally biased region" description="Gly residues" evidence="6">
    <location>
        <begin position="181"/>
        <end position="190"/>
    </location>
</feature>
<comment type="caution">
    <text evidence="7">The sequence shown here is derived from an EMBL/GenBank/DDBJ whole genome shotgun (WGS) entry which is preliminary data.</text>
</comment>
<protein>
    <recommendedName>
        <fullName evidence="4">Required for respiratory growth protein 9, mitochondrial</fullName>
    </recommendedName>
</protein>
<comment type="function">
    <text evidence="1">Required for respiratory activity and maintenance and expression of the mitochondrial genome.</text>
</comment>
<reference evidence="7 8" key="1">
    <citation type="submission" date="2017-07" db="EMBL/GenBank/DDBJ databases">
        <title>Genome sequence of the Sordaria macrospora wild type strain R19027.</title>
        <authorList>
            <person name="Nowrousian M."/>
            <person name="Teichert I."/>
            <person name="Kueck U."/>
        </authorList>
    </citation>
    <scope>NUCLEOTIDE SEQUENCE [LARGE SCALE GENOMIC DNA]</scope>
    <source>
        <strain evidence="7 8">R19027</strain>
        <tissue evidence="7">Mycelium</tissue>
    </source>
</reference>
<accession>A0A8S8ZUS0</accession>
<dbReference type="GO" id="GO:0005739">
    <property type="term" value="C:mitochondrion"/>
    <property type="evidence" value="ECO:0007669"/>
    <property type="project" value="UniProtKB-SubCell"/>
</dbReference>
<evidence type="ECO:0000256" key="2">
    <source>
        <dbReference type="ARBA" id="ARBA00004173"/>
    </source>
</evidence>
<name>A0A8S8ZUS0_SORMA</name>
<organism evidence="7 8">
    <name type="scientific">Sordaria macrospora</name>
    <dbReference type="NCBI Taxonomy" id="5147"/>
    <lineage>
        <taxon>Eukaryota</taxon>
        <taxon>Fungi</taxon>
        <taxon>Dikarya</taxon>
        <taxon>Ascomycota</taxon>
        <taxon>Pezizomycotina</taxon>
        <taxon>Sordariomycetes</taxon>
        <taxon>Sordariomycetidae</taxon>
        <taxon>Sordariales</taxon>
        <taxon>Sordariaceae</taxon>
        <taxon>Sordaria</taxon>
    </lineage>
</organism>
<evidence type="ECO:0000256" key="6">
    <source>
        <dbReference type="SAM" id="MobiDB-lite"/>
    </source>
</evidence>
<dbReference type="SMR" id="A0A8S8ZUS0"/>
<dbReference type="InterPro" id="IPR010487">
    <property type="entry name" value="NGRN/Rrg9"/>
</dbReference>
<dbReference type="Proteomes" id="UP000433876">
    <property type="component" value="Unassembled WGS sequence"/>
</dbReference>
<proteinExistence type="inferred from homology"/>
<feature type="compositionally biased region" description="Basic and acidic residues" evidence="6">
    <location>
        <begin position="112"/>
        <end position="129"/>
    </location>
</feature>
<evidence type="ECO:0000256" key="3">
    <source>
        <dbReference type="ARBA" id="ARBA00010895"/>
    </source>
</evidence>
<feature type="compositionally biased region" description="Basic and acidic residues" evidence="6">
    <location>
        <begin position="201"/>
        <end position="217"/>
    </location>
</feature>
<comment type="similarity">
    <text evidence="3">Belongs to the RRG9 family.</text>
</comment>
<evidence type="ECO:0000313" key="8">
    <source>
        <dbReference type="Proteomes" id="UP000433876"/>
    </source>
</evidence>
<feature type="region of interest" description="Disordered" evidence="6">
    <location>
        <begin position="149"/>
        <end position="217"/>
    </location>
</feature>
<evidence type="ECO:0000313" key="7">
    <source>
        <dbReference type="EMBL" id="KAA8632002.1"/>
    </source>
</evidence>
<dbReference type="GO" id="GO:0005634">
    <property type="term" value="C:nucleus"/>
    <property type="evidence" value="ECO:0007669"/>
    <property type="project" value="TreeGrafter"/>
</dbReference>
<dbReference type="EMBL" id="NMPR01000064">
    <property type="protein sequence ID" value="KAA8632002.1"/>
    <property type="molecule type" value="Genomic_DNA"/>
</dbReference>
<dbReference type="AlphaFoldDB" id="A0A8S8ZUS0"/>
<evidence type="ECO:0000256" key="5">
    <source>
        <dbReference type="ARBA" id="ARBA00022946"/>
    </source>
</evidence>
<feature type="compositionally biased region" description="Basic and acidic residues" evidence="6">
    <location>
        <begin position="149"/>
        <end position="172"/>
    </location>
</feature>
<evidence type="ECO:0000256" key="4">
    <source>
        <dbReference type="ARBA" id="ARBA00013566"/>
    </source>
</evidence>